<accession>A0A7J5U575</accession>
<dbReference type="EMBL" id="WELI01000002">
    <property type="protein sequence ID" value="KAB7732235.1"/>
    <property type="molecule type" value="Genomic_DNA"/>
</dbReference>
<reference evidence="2 3" key="1">
    <citation type="submission" date="2019-10" db="EMBL/GenBank/DDBJ databases">
        <title>Rudanella paleaurantiibacter sp. nov., isolated from sludge.</title>
        <authorList>
            <person name="Xu S.Q."/>
        </authorList>
    </citation>
    <scope>NUCLEOTIDE SEQUENCE [LARGE SCALE GENOMIC DNA]</scope>
    <source>
        <strain evidence="2 3">HX-22-17</strain>
    </source>
</reference>
<proteinExistence type="predicted"/>
<feature type="transmembrane region" description="Helical" evidence="1">
    <location>
        <begin position="20"/>
        <end position="42"/>
    </location>
</feature>
<keyword evidence="1" id="KW-1133">Transmembrane helix</keyword>
<evidence type="ECO:0000313" key="3">
    <source>
        <dbReference type="Proteomes" id="UP000488299"/>
    </source>
</evidence>
<keyword evidence="3" id="KW-1185">Reference proteome</keyword>
<evidence type="ECO:0000313" key="2">
    <source>
        <dbReference type="EMBL" id="KAB7732235.1"/>
    </source>
</evidence>
<gene>
    <name evidence="2" type="ORF">F5984_08525</name>
</gene>
<dbReference type="AlphaFoldDB" id="A0A7J5U575"/>
<dbReference type="Proteomes" id="UP000488299">
    <property type="component" value="Unassembled WGS sequence"/>
</dbReference>
<protein>
    <recommendedName>
        <fullName evidence="4">DUF4595 domain-containing protein</fullName>
    </recommendedName>
</protein>
<keyword evidence="1" id="KW-0472">Membrane</keyword>
<evidence type="ECO:0008006" key="4">
    <source>
        <dbReference type="Google" id="ProtNLM"/>
    </source>
</evidence>
<sequence>MSVSSLFKGFSAQVGQLPELLVVMTCRLSLLTIFCLLLWVGCKDKPNPEPVRCAVVSVTDQLDAGGRLTDQMLRSFTYTAGQLTQLAERNTDRQLALTVEYSTNGQLLRASTGRFALSFDYTPGQTLPSRATSIQGGNPLAVYDLAYSANNKLARVFENRQVLASNSLVRSREYLFTYDDNGNLLTEKLKSTLNDRTTVEQETDFTYGTGMGPMANFAQPVLLTVAALSQYVETMPAQFWQQRILKEYKTYNARNGVRSTVRETATFTPSLDGDNRLVGQEQNTVSTTGSGQTFTRRNKLTFAYGCQ</sequence>
<name>A0A7J5U575_9BACT</name>
<keyword evidence="1" id="KW-0812">Transmembrane</keyword>
<dbReference type="RefSeq" id="WP_185155451.1">
    <property type="nucleotide sequence ID" value="NZ_WELI01000002.1"/>
</dbReference>
<comment type="caution">
    <text evidence="2">The sequence shown here is derived from an EMBL/GenBank/DDBJ whole genome shotgun (WGS) entry which is preliminary data.</text>
</comment>
<evidence type="ECO:0000256" key="1">
    <source>
        <dbReference type="SAM" id="Phobius"/>
    </source>
</evidence>
<organism evidence="2 3">
    <name type="scientific">Rudanella paleaurantiibacter</name>
    <dbReference type="NCBI Taxonomy" id="2614655"/>
    <lineage>
        <taxon>Bacteria</taxon>
        <taxon>Pseudomonadati</taxon>
        <taxon>Bacteroidota</taxon>
        <taxon>Cytophagia</taxon>
        <taxon>Cytophagales</taxon>
        <taxon>Cytophagaceae</taxon>
        <taxon>Rudanella</taxon>
    </lineage>
</organism>